<organism evidence="1 2">
    <name type="scientific">Gigaspora margarita</name>
    <dbReference type="NCBI Taxonomy" id="4874"/>
    <lineage>
        <taxon>Eukaryota</taxon>
        <taxon>Fungi</taxon>
        <taxon>Fungi incertae sedis</taxon>
        <taxon>Mucoromycota</taxon>
        <taxon>Glomeromycotina</taxon>
        <taxon>Glomeromycetes</taxon>
        <taxon>Diversisporales</taxon>
        <taxon>Gigasporaceae</taxon>
        <taxon>Gigaspora</taxon>
    </lineage>
</organism>
<comment type="caution">
    <text evidence="1">The sequence shown here is derived from an EMBL/GenBank/DDBJ whole genome shotgun (WGS) entry which is preliminary data.</text>
</comment>
<name>A0ABM8VY09_GIGMA</name>
<gene>
    <name evidence="1" type="ORF">GMARGA_LOCUS972</name>
</gene>
<accession>A0ABM8VY09</accession>
<proteinExistence type="predicted"/>
<sequence length="49" mass="5843">MLYISSFISRLEKEIHAKLYKEYRELVALFDTNIILQKAAKTYILVTTY</sequence>
<evidence type="ECO:0000313" key="1">
    <source>
        <dbReference type="EMBL" id="CAG8475261.1"/>
    </source>
</evidence>
<reference evidence="1 2" key="1">
    <citation type="submission" date="2021-06" db="EMBL/GenBank/DDBJ databases">
        <authorList>
            <person name="Kallberg Y."/>
            <person name="Tangrot J."/>
            <person name="Rosling A."/>
        </authorList>
    </citation>
    <scope>NUCLEOTIDE SEQUENCE [LARGE SCALE GENOMIC DNA]</scope>
    <source>
        <strain evidence="1 2">120-4 pot B 10/14</strain>
    </source>
</reference>
<dbReference type="EMBL" id="CAJVQB010000213">
    <property type="protein sequence ID" value="CAG8475261.1"/>
    <property type="molecule type" value="Genomic_DNA"/>
</dbReference>
<dbReference type="Proteomes" id="UP000789901">
    <property type="component" value="Unassembled WGS sequence"/>
</dbReference>
<keyword evidence="2" id="KW-1185">Reference proteome</keyword>
<protein>
    <submittedName>
        <fullName evidence="1">31087_t:CDS:1</fullName>
    </submittedName>
</protein>
<evidence type="ECO:0000313" key="2">
    <source>
        <dbReference type="Proteomes" id="UP000789901"/>
    </source>
</evidence>